<dbReference type="EMBL" id="AMCI01003610">
    <property type="protein sequence ID" value="EJW99899.1"/>
    <property type="molecule type" value="Genomic_DNA"/>
</dbReference>
<protein>
    <submittedName>
        <fullName evidence="1">Uncharacterized protein</fullName>
    </submittedName>
</protein>
<reference evidence="1" key="1">
    <citation type="journal article" date="2012" name="PLoS ONE">
        <title>Gene sets for utilization of primary and secondary nutrition supplies in the distal gut of endangered iberian lynx.</title>
        <authorList>
            <person name="Alcaide M."/>
            <person name="Messina E."/>
            <person name="Richter M."/>
            <person name="Bargiela R."/>
            <person name="Peplies J."/>
            <person name="Huws S.A."/>
            <person name="Newbold C.J."/>
            <person name="Golyshin P.N."/>
            <person name="Simon M.A."/>
            <person name="Lopez G."/>
            <person name="Yakimov M.M."/>
            <person name="Ferrer M."/>
        </authorList>
    </citation>
    <scope>NUCLEOTIDE SEQUENCE</scope>
</reference>
<dbReference type="AlphaFoldDB" id="J9GJU7"/>
<proteinExistence type="predicted"/>
<comment type="caution">
    <text evidence="1">The sequence shown here is derived from an EMBL/GenBank/DDBJ whole genome shotgun (WGS) entry which is preliminary data.</text>
</comment>
<organism evidence="1">
    <name type="scientific">gut metagenome</name>
    <dbReference type="NCBI Taxonomy" id="749906"/>
    <lineage>
        <taxon>unclassified sequences</taxon>
        <taxon>metagenomes</taxon>
        <taxon>organismal metagenomes</taxon>
    </lineage>
</organism>
<sequence length="162" mass="17951">MDSFEKAPSSALAELLKRIIERMQQQLKALSEDVDVACVPVSVLVASETTIDTEGTTTDVEESESDVPVRKENGRTAVLGENIKLFADGLRKSISLNDSFRFSRELFGGDMALMNRVIEQISMMSSYQAAVAFLSSKVNVDEEKEAVADFLDLLEKYFNQSI</sequence>
<accession>J9GJU7</accession>
<gene>
    <name evidence="1" type="ORF">EVA_11994</name>
</gene>
<name>J9GJU7_9ZZZZ</name>
<evidence type="ECO:0000313" key="1">
    <source>
        <dbReference type="EMBL" id="EJW99899.1"/>
    </source>
</evidence>